<comment type="caution">
    <text evidence="2">The sequence shown here is derived from an EMBL/GenBank/DDBJ whole genome shotgun (WGS) entry which is preliminary data.</text>
</comment>
<dbReference type="Pfam" id="PF06835">
    <property type="entry name" value="LptC"/>
    <property type="match status" value="1"/>
</dbReference>
<dbReference type="InterPro" id="IPR010664">
    <property type="entry name" value="LipoPS_assembly_LptC-rel"/>
</dbReference>
<dbReference type="OrthoDB" id="7871110at2"/>
<dbReference type="Proteomes" id="UP000305709">
    <property type="component" value="Unassembled WGS sequence"/>
</dbReference>
<accession>A0A5C4NHL8</accession>
<proteinExistence type="predicted"/>
<evidence type="ECO:0008006" key="4">
    <source>
        <dbReference type="Google" id="ProtNLM"/>
    </source>
</evidence>
<evidence type="ECO:0000313" key="2">
    <source>
        <dbReference type="EMBL" id="TNC74251.1"/>
    </source>
</evidence>
<dbReference type="RefSeq" id="WP_139080212.1">
    <property type="nucleotide sequence ID" value="NZ_VDFV01000002.1"/>
</dbReference>
<dbReference type="EMBL" id="VDFV01000002">
    <property type="protein sequence ID" value="TNC74251.1"/>
    <property type="molecule type" value="Genomic_DNA"/>
</dbReference>
<reference evidence="2 3" key="1">
    <citation type="submission" date="2019-06" db="EMBL/GenBank/DDBJ databases">
        <authorList>
            <person name="Jiang L."/>
        </authorList>
    </citation>
    <scope>NUCLEOTIDE SEQUENCE [LARGE SCALE GENOMIC DNA]</scope>
    <source>
        <strain evidence="2 3">YIM 48858</strain>
    </source>
</reference>
<name>A0A5C4NHL8_9RHOB</name>
<keyword evidence="1" id="KW-1133">Transmembrane helix</keyword>
<organism evidence="2 3">
    <name type="scientific">Rubellimicrobium roseum</name>
    <dbReference type="NCBI Taxonomy" id="687525"/>
    <lineage>
        <taxon>Bacteria</taxon>
        <taxon>Pseudomonadati</taxon>
        <taxon>Pseudomonadota</taxon>
        <taxon>Alphaproteobacteria</taxon>
        <taxon>Rhodobacterales</taxon>
        <taxon>Roseobacteraceae</taxon>
        <taxon>Rubellimicrobium</taxon>
    </lineage>
</organism>
<protein>
    <recommendedName>
        <fullName evidence="4">LPS export ABC transporter periplasmic protein LptC</fullName>
    </recommendedName>
</protein>
<dbReference type="Gene3D" id="2.60.450.10">
    <property type="entry name" value="Lipopolysaccharide (LPS) transport protein A like domain"/>
    <property type="match status" value="1"/>
</dbReference>
<sequence>MAEPGLPPRIPFRRRTRVIAWAKVLLPLAALALLSTLFLLAREPGQPGEIPFARIEEIARDARIDQPRLAGVAPDGTTVVLSADRLIPLQGRADVYALDAPRLETGGARDVATLTAGTGEVNGPAQRLRLSGGVHVEDATGITVETAEATADLATGTAETGPVTATAPFGTIEAGRMALTRGNGNGARLVFNEGVRLLYLPSDPTAEAIE</sequence>
<feature type="transmembrane region" description="Helical" evidence="1">
    <location>
        <begin position="20"/>
        <end position="41"/>
    </location>
</feature>
<gene>
    <name evidence="2" type="ORF">FHG71_03430</name>
</gene>
<dbReference type="AlphaFoldDB" id="A0A5C4NHL8"/>
<evidence type="ECO:0000256" key="1">
    <source>
        <dbReference type="SAM" id="Phobius"/>
    </source>
</evidence>
<keyword evidence="3" id="KW-1185">Reference proteome</keyword>
<keyword evidence="1" id="KW-0812">Transmembrane</keyword>
<keyword evidence="1" id="KW-0472">Membrane</keyword>
<evidence type="ECO:0000313" key="3">
    <source>
        <dbReference type="Proteomes" id="UP000305709"/>
    </source>
</evidence>